<gene>
    <name evidence="3" type="ORF">HPB48_014895</name>
</gene>
<dbReference type="Gene3D" id="3.20.20.70">
    <property type="entry name" value="Aldolase class I"/>
    <property type="match status" value="1"/>
</dbReference>
<dbReference type="OrthoDB" id="25826at2759"/>
<dbReference type="AlphaFoldDB" id="A0A9J6G265"/>
<evidence type="ECO:0000313" key="4">
    <source>
        <dbReference type="Proteomes" id="UP000821853"/>
    </source>
</evidence>
<accession>A0A9J6G265</accession>
<dbReference type="PANTHER" id="PTHR10578:SF146">
    <property type="entry name" value="OXIDASE, PUTATIVE-RELATED"/>
    <property type="match status" value="1"/>
</dbReference>
<dbReference type="EMBL" id="JABSTR010000006">
    <property type="protein sequence ID" value="KAH9372550.1"/>
    <property type="molecule type" value="Genomic_DNA"/>
</dbReference>
<name>A0A9J6G265_HAELO</name>
<dbReference type="Pfam" id="PF01070">
    <property type="entry name" value="FMN_dh"/>
    <property type="match status" value="1"/>
</dbReference>
<dbReference type="PANTHER" id="PTHR10578">
    <property type="entry name" value="S -2-HYDROXY-ACID OXIDASE-RELATED"/>
    <property type="match status" value="1"/>
</dbReference>
<dbReference type="InterPro" id="IPR000262">
    <property type="entry name" value="FMN-dep_DH"/>
</dbReference>
<dbReference type="InterPro" id="IPR013785">
    <property type="entry name" value="Aldolase_TIM"/>
</dbReference>
<reference evidence="3 4" key="1">
    <citation type="journal article" date="2020" name="Cell">
        <title>Large-Scale Comparative Analyses of Tick Genomes Elucidate Their Genetic Diversity and Vector Capacities.</title>
        <authorList>
            <consortium name="Tick Genome and Microbiome Consortium (TIGMIC)"/>
            <person name="Jia N."/>
            <person name="Wang J."/>
            <person name="Shi W."/>
            <person name="Du L."/>
            <person name="Sun Y."/>
            <person name="Zhan W."/>
            <person name="Jiang J.F."/>
            <person name="Wang Q."/>
            <person name="Zhang B."/>
            <person name="Ji P."/>
            <person name="Bell-Sakyi L."/>
            <person name="Cui X.M."/>
            <person name="Yuan T.T."/>
            <person name="Jiang B.G."/>
            <person name="Yang W.F."/>
            <person name="Lam T.T."/>
            <person name="Chang Q.C."/>
            <person name="Ding S.J."/>
            <person name="Wang X.J."/>
            <person name="Zhu J.G."/>
            <person name="Ruan X.D."/>
            <person name="Zhao L."/>
            <person name="Wei J.T."/>
            <person name="Ye R.Z."/>
            <person name="Que T.C."/>
            <person name="Du C.H."/>
            <person name="Zhou Y.H."/>
            <person name="Cheng J.X."/>
            <person name="Dai P.F."/>
            <person name="Guo W.B."/>
            <person name="Han X.H."/>
            <person name="Huang E.J."/>
            <person name="Li L.F."/>
            <person name="Wei W."/>
            <person name="Gao Y.C."/>
            <person name="Liu J.Z."/>
            <person name="Shao H.Z."/>
            <person name="Wang X."/>
            <person name="Wang C.C."/>
            <person name="Yang T.C."/>
            <person name="Huo Q.B."/>
            <person name="Li W."/>
            <person name="Chen H.Y."/>
            <person name="Chen S.E."/>
            <person name="Zhou L.G."/>
            <person name="Ni X.B."/>
            <person name="Tian J.H."/>
            <person name="Sheng Y."/>
            <person name="Liu T."/>
            <person name="Pan Y.S."/>
            <person name="Xia L.Y."/>
            <person name="Li J."/>
            <person name="Zhao F."/>
            <person name="Cao W.C."/>
        </authorList>
    </citation>
    <scope>NUCLEOTIDE SEQUENCE [LARGE SCALE GENOMIC DNA]</scope>
    <source>
        <strain evidence="3">HaeL-2018</strain>
    </source>
</reference>
<comment type="cofactor">
    <cofactor evidence="1">
        <name>FMN</name>
        <dbReference type="ChEBI" id="CHEBI:58210"/>
    </cofactor>
</comment>
<organism evidence="3 4">
    <name type="scientific">Haemaphysalis longicornis</name>
    <name type="common">Bush tick</name>
    <dbReference type="NCBI Taxonomy" id="44386"/>
    <lineage>
        <taxon>Eukaryota</taxon>
        <taxon>Metazoa</taxon>
        <taxon>Ecdysozoa</taxon>
        <taxon>Arthropoda</taxon>
        <taxon>Chelicerata</taxon>
        <taxon>Arachnida</taxon>
        <taxon>Acari</taxon>
        <taxon>Parasitiformes</taxon>
        <taxon>Ixodida</taxon>
        <taxon>Ixodoidea</taxon>
        <taxon>Ixodidae</taxon>
        <taxon>Haemaphysalinae</taxon>
        <taxon>Haemaphysalis</taxon>
    </lineage>
</organism>
<protein>
    <recommendedName>
        <fullName evidence="2">FMN-dependent dehydrogenase domain-containing protein</fullName>
    </recommendedName>
</protein>
<sequence>MAQLEQLGGDGAFSCNIPRTDLESRIALIRFISKQTAFEIMTYSSAVLRRWRFLPRVLAGVSERNLRVQVLGKMLSMPVGISPTAVQKLVHPDGELAVVKGKY</sequence>
<evidence type="ECO:0000256" key="1">
    <source>
        <dbReference type="ARBA" id="ARBA00001917"/>
    </source>
</evidence>
<dbReference type="VEuPathDB" id="VectorBase:HLOH_056956"/>
<evidence type="ECO:0000313" key="3">
    <source>
        <dbReference type="EMBL" id="KAH9372550.1"/>
    </source>
</evidence>
<feature type="domain" description="FMN-dependent dehydrogenase" evidence="2">
    <location>
        <begin position="45"/>
        <end position="100"/>
    </location>
</feature>
<dbReference type="SUPFAM" id="SSF51395">
    <property type="entry name" value="FMN-linked oxidoreductases"/>
    <property type="match status" value="1"/>
</dbReference>
<proteinExistence type="predicted"/>
<comment type="caution">
    <text evidence="3">The sequence shown here is derived from an EMBL/GenBank/DDBJ whole genome shotgun (WGS) entry which is preliminary data.</text>
</comment>
<dbReference type="Proteomes" id="UP000821853">
    <property type="component" value="Chromosome 4"/>
</dbReference>
<evidence type="ECO:0000259" key="2">
    <source>
        <dbReference type="Pfam" id="PF01070"/>
    </source>
</evidence>
<keyword evidence="4" id="KW-1185">Reference proteome</keyword>
<dbReference type="GO" id="GO:0016491">
    <property type="term" value="F:oxidoreductase activity"/>
    <property type="evidence" value="ECO:0007669"/>
    <property type="project" value="InterPro"/>
</dbReference>